<comment type="similarity">
    <text evidence="4">Belongs to the type-I 3-dehydroquinase family.</text>
</comment>
<dbReference type="InterPro" id="IPR001381">
    <property type="entry name" value="DHquinase_I"/>
</dbReference>
<dbReference type="InterPro" id="IPR050146">
    <property type="entry name" value="Type-I_3-dehydroquinase"/>
</dbReference>
<feature type="binding site" evidence="4">
    <location>
        <position position="61"/>
    </location>
    <ligand>
        <name>3-dehydroquinate</name>
        <dbReference type="ChEBI" id="CHEBI:32364"/>
    </ligand>
</feature>
<feature type="binding site" evidence="4">
    <location>
        <position position="171"/>
    </location>
    <ligand>
        <name>3-dehydroquinate</name>
        <dbReference type="ChEBI" id="CHEBI:32364"/>
    </ligand>
</feature>
<gene>
    <name evidence="4" type="primary">aroD</name>
    <name evidence="5" type="ORF">D9Q81_00105</name>
</gene>
<protein>
    <recommendedName>
        <fullName evidence="4">3-dehydroquinate dehydratase</fullName>
        <shortName evidence="4">3-dehydroquinase</shortName>
        <ecNumber evidence="4">4.2.1.10</ecNumber>
    </recommendedName>
    <alternativeName>
        <fullName evidence="4">Type I DHQase</fullName>
    </alternativeName>
    <alternativeName>
        <fullName evidence="4">Type I dehydroquinase</fullName>
        <shortName evidence="4">DHQ1</shortName>
    </alternativeName>
</protein>
<dbReference type="Proteomes" id="UP000278149">
    <property type="component" value="Unassembled WGS sequence"/>
</dbReference>
<dbReference type="GO" id="GO:0009073">
    <property type="term" value="P:aromatic amino acid family biosynthetic process"/>
    <property type="evidence" value="ECO:0007669"/>
    <property type="project" value="UniProtKB-KW"/>
</dbReference>
<proteinExistence type="inferred from homology"/>
<evidence type="ECO:0000256" key="4">
    <source>
        <dbReference type="HAMAP-Rule" id="MF_00214"/>
    </source>
</evidence>
<reference evidence="5 6" key="1">
    <citation type="submission" date="2018-10" db="EMBL/GenBank/DDBJ databases">
        <title>Co-occurring genomic capacity for anaerobic methane metabolism and dissimilatory sulfite reduction discovered in the Korarchaeota.</title>
        <authorList>
            <person name="Mckay L.J."/>
            <person name="Dlakic M."/>
            <person name="Fields M.W."/>
            <person name="Delmont T.O."/>
            <person name="Eren A.M."/>
            <person name="Jay Z.J."/>
            <person name="Klingelsmith K.B."/>
            <person name="Rusch D.B."/>
            <person name="Inskeep W.P."/>
        </authorList>
    </citation>
    <scope>NUCLEOTIDE SEQUENCE [LARGE SCALE GENOMIC DNA]</scope>
    <source>
        <strain evidence="5 6">WS</strain>
    </source>
</reference>
<comment type="caution">
    <text evidence="5">The sequence shown here is derived from an EMBL/GenBank/DDBJ whole genome shotgun (WGS) entry which is preliminary data.</text>
</comment>
<comment type="caution">
    <text evidence="4">Lacks conserved residue(s) required for the propagation of feature annotation.</text>
</comment>
<keyword evidence="2 4" id="KW-0456">Lyase</keyword>
<evidence type="ECO:0000313" key="5">
    <source>
        <dbReference type="EMBL" id="RSN70919.1"/>
    </source>
</evidence>
<dbReference type="GO" id="GO:0046279">
    <property type="term" value="P:3,4-dihydroxybenzoate biosynthetic process"/>
    <property type="evidence" value="ECO:0007669"/>
    <property type="project" value="UniProtKB-ARBA"/>
</dbReference>
<dbReference type="PANTHER" id="PTHR43699:SF1">
    <property type="entry name" value="3-DEHYDROQUINATE DEHYDRATASE"/>
    <property type="match status" value="1"/>
</dbReference>
<comment type="function">
    <text evidence="4">Involved in the third step of the chorismate pathway, which leads to the biosynthesis of aromatic amino acids. Catalyzes the cis-dehydration of 3-dehydroquinate (DHQ) and introduces the first double bond of the aromatic ring to yield 3-dehydroshikimate.</text>
</comment>
<accession>A0A3R9QTJ0</accession>
<keyword evidence="4" id="KW-0028">Amino-acid biosynthesis</keyword>
<keyword evidence="4" id="KW-0057">Aromatic amino acid biosynthesis</keyword>
<feature type="binding site" evidence="4">
    <location>
        <begin position="29"/>
        <end position="31"/>
    </location>
    <ligand>
        <name>3-dehydroquinate</name>
        <dbReference type="ChEBI" id="CHEBI:32364"/>
    </ligand>
</feature>
<dbReference type="GO" id="GO:0003855">
    <property type="term" value="F:3-dehydroquinate dehydratase activity"/>
    <property type="evidence" value="ECO:0007669"/>
    <property type="project" value="UniProtKB-UniRule"/>
</dbReference>
<dbReference type="InterPro" id="IPR013785">
    <property type="entry name" value="Aldolase_TIM"/>
</dbReference>
<comment type="pathway">
    <text evidence="4">Metabolic intermediate biosynthesis; chorismate biosynthesis; chorismate from D-erythrose 4-phosphate and phosphoenolpyruvate: step 3/7.</text>
</comment>
<evidence type="ECO:0000256" key="2">
    <source>
        <dbReference type="ARBA" id="ARBA00023239"/>
    </source>
</evidence>
<dbReference type="CDD" id="cd00502">
    <property type="entry name" value="DHQase_I"/>
    <property type="match status" value="1"/>
</dbReference>
<sequence>MKIVATLSDSDDLREDMERAFEMGADLVELRVDLIWDELPSADSLSSLISGFNDRVIITYRSRAHGGKGESQDVEWLRSVSKICGYVDVEYENSRIGIGNAIFSWHDPSGTPSYEELLSISEELLSLGGIAKIVTYARDEREAYRVLSLYKLEHRRRLVAFSMGERGSFSRRLSAALGSPLIYSYLGKAAAEGQISLDEAVLLKELLS</sequence>
<feature type="active site" description="Schiff-base intermediate with substrate" evidence="4">
    <location>
        <position position="132"/>
    </location>
</feature>
<comment type="catalytic activity">
    <reaction evidence="1 4">
        <text>3-dehydroquinate = 3-dehydroshikimate + H2O</text>
        <dbReference type="Rhea" id="RHEA:21096"/>
        <dbReference type="ChEBI" id="CHEBI:15377"/>
        <dbReference type="ChEBI" id="CHEBI:16630"/>
        <dbReference type="ChEBI" id="CHEBI:32364"/>
        <dbReference type="EC" id="4.2.1.10"/>
    </reaction>
</comment>
<dbReference type="GO" id="GO:0009423">
    <property type="term" value="P:chorismate biosynthetic process"/>
    <property type="evidence" value="ECO:0007669"/>
    <property type="project" value="UniProtKB-UniRule"/>
</dbReference>
<dbReference type="EC" id="4.2.1.10" evidence="4"/>
<dbReference type="PANTHER" id="PTHR43699">
    <property type="entry name" value="3-DEHYDROQUINATE DEHYDRATASE"/>
    <property type="match status" value="1"/>
</dbReference>
<dbReference type="UniPathway" id="UPA00053">
    <property type="reaction ID" value="UER00086"/>
</dbReference>
<dbReference type="AlphaFoldDB" id="A0A3R9QTJ0"/>
<dbReference type="Gene3D" id="3.20.20.70">
    <property type="entry name" value="Aldolase class I"/>
    <property type="match status" value="1"/>
</dbReference>
<keyword evidence="3 4" id="KW-0704">Schiff base</keyword>
<organism evidence="5 6">
    <name type="scientific">Candidatus Korarchaeum cryptofilum</name>
    <dbReference type="NCBI Taxonomy" id="498846"/>
    <lineage>
        <taxon>Archaea</taxon>
        <taxon>Thermoproteota</taxon>
        <taxon>Candidatus Korarchaeia</taxon>
        <taxon>Candidatus Korarchaeales</taxon>
        <taxon>Candidatus Korarchaeaceae</taxon>
        <taxon>Candidatus Korarchaeum</taxon>
    </lineage>
</organism>
<feature type="active site" description="Proton donor/acceptor" evidence="4">
    <location>
        <position position="106"/>
    </location>
</feature>
<evidence type="ECO:0000256" key="3">
    <source>
        <dbReference type="ARBA" id="ARBA00023270"/>
    </source>
</evidence>
<dbReference type="SUPFAM" id="SSF51569">
    <property type="entry name" value="Aldolase"/>
    <property type="match status" value="1"/>
</dbReference>
<name>A0A3R9QTJ0_9CREN</name>
<comment type="subunit">
    <text evidence="4">Homodimer.</text>
</comment>
<evidence type="ECO:0000256" key="1">
    <source>
        <dbReference type="ARBA" id="ARBA00001864"/>
    </source>
</evidence>
<dbReference type="GO" id="GO:0008652">
    <property type="term" value="P:amino acid biosynthetic process"/>
    <property type="evidence" value="ECO:0007669"/>
    <property type="project" value="UniProtKB-KW"/>
</dbReference>
<dbReference type="Pfam" id="PF01487">
    <property type="entry name" value="DHquinase_I"/>
    <property type="match status" value="1"/>
</dbReference>
<feature type="binding site" evidence="4">
    <location>
        <position position="194"/>
    </location>
    <ligand>
        <name>3-dehydroquinate</name>
        <dbReference type="ChEBI" id="CHEBI:32364"/>
    </ligand>
</feature>
<evidence type="ECO:0000313" key="6">
    <source>
        <dbReference type="Proteomes" id="UP000278149"/>
    </source>
</evidence>
<dbReference type="EMBL" id="RCOR01000001">
    <property type="protein sequence ID" value="RSN70919.1"/>
    <property type="molecule type" value="Genomic_DNA"/>
</dbReference>
<dbReference type="HAMAP" id="MF_00214">
    <property type="entry name" value="AroD"/>
    <property type="match status" value="1"/>
</dbReference>